<reference evidence="11" key="2">
    <citation type="submission" date="2025-08" db="UniProtKB">
        <authorList>
            <consortium name="Ensembl"/>
        </authorList>
    </citation>
    <scope>IDENTIFICATION</scope>
    <source>
        <strain evidence="11">Glennie</strain>
    </source>
</reference>
<protein>
    <submittedName>
        <fullName evidence="11">Uncharacterized protein</fullName>
    </submittedName>
</protein>
<evidence type="ECO:0000256" key="8">
    <source>
        <dbReference type="ARBA" id="ARBA00023273"/>
    </source>
</evidence>
<sequence>MNMNKCILSLRDLKVAVVEEIQGLVQELKTIQAALPTPKRLPMPLIPELHSEEVPERKFQYNQQTLLDFKVKQEARDAQEAIPEVSDNTFGTFGAGFFSLPPRRESDMPKRDFIIRGARGSRGSRGLPEVIKVQVQEFEKVEQTEVEQEILKREEIRNLYLQEHLNRRWKLEDFLSEMEDKKLEMTRLQDQEKALYASFQASLGENNSFASFLTKVLKKKIKRVKKKETEGDAGDEGESEEESDQDSSLESSEDESGSEDEVFDDSVCPQNCDVALFEMALQFREKRLDIEEALAEEKKLLDNLKKEYDMLAKKVKVVGNSLAVAEEDLEAYQLEKQQRLNELPVVIPLKLHQVQAQIRGAEGGEALVSFWMVTSPGRSRAGTRGGDPVAEERAALHSGCDMCHP</sequence>
<evidence type="ECO:0000256" key="1">
    <source>
        <dbReference type="ARBA" id="ARBA00004138"/>
    </source>
</evidence>
<dbReference type="Bgee" id="ENSOANG00000042192">
    <property type="expression patterns" value="Expressed in testis"/>
</dbReference>
<dbReference type="GO" id="GO:0005856">
    <property type="term" value="C:cytoskeleton"/>
    <property type="evidence" value="ECO:0007669"/>
    <property type="project" value="UniProtKB-SubCell"/>
</dbReference>
<evidence type="ECO:0000256" key="7">
    <source>
        <dbReference type="ARBA" id="ARBA00023212"/>
    </source>
</evidence>
<dbReference type="OMA" id="HLNRRWK"/>
<keyword evidence="8" id="KW-0966">Cell projection</keyword>
<dbReference type="GeneTree" id="ENSGT00940000173558"/>
<dbReference type="AlphaFoldDB" id="A0A6I8NLG9"/>
<keyword evidence="7" id="KW-0206">Cytoskeleton</keyword>
<evidence type="ECO:0000256" key="10">
    <source>
        <dbReference type="SAM" id="MobiDB-lite"/>
    </source>
</evidence>
<evidence type="ECO:0000313" key="11">
    <source>
        <dbReference type="Ensembl" id="ENSOANP00000041590.1"/>
    </source>
</evidence>
<name>A0A6I8NLG9_ORNAN</name>
<evidence type="ECO:0000256" key="3">
    <source>
        <dbReference type="ARBA" id="ARBA00022490"/>
    </source>
</evidence>
<keyword evidence="4" id="KW-0853">WD repeat</keyword>
<keyword evidence="6 9" id="KW-0175">Coiled coil</keyword>
<comment type="subcellular location">
    <subcellularLocation>
        <location evidence="1">Cell projection</location>
        <location evidence="1">Cilium</location>
    </subcellularLocation>
    <subcellularLocation>
        <location evidence="2">Cytoplasm</location>
        <location evidence="2">Cytoskeleton</location>
    </subcellularLocation>
</comment>
<dbReference type="GO" id="GO:0005929">
    <property type="term" value="C:cilium"/>
    <property type="evidence" value="ECO:0007669"/>
    <property type="project" value="UniProtKB-SubCell"/>
</dbReference>
<proteinExistence type="predicted"/>
<dbReference type="PANTHER" id="PTHR14885">
    <property type="entry name" value="CILIA- AND FLAGELLA-ASSOCIATED PROTEIN 43-RELATED"/>
    <property type="match status" value="1"/>
</dbReference>
<evidence type="ECO:0000256" key="4">
    <source>
        <dbReference type="ARBA" id="ARBA00022574"/>
    </source>
</evidence>
<feature type="region of interest" description="Disordered" evidence="10">
    <location>
        <begin position="227"/>
        <end position="264"/>
    </location>
</feature>
<evidence type="ECO:0000256" key="5">
    <source>
        <dbReference type="ARBA" id="ARBA00022737"/>
    </source>
</evidence>
<feature type="compositionally biased region" description="Acidic residues" evidence="10">
    <location>
        <begin position="231"/>
        <end position="264"/>
    </location>
</feature>
<dbReference type="Ensembl" id="ENSOANT00000075516.1">
    <property type="protein sequence ID" value="ENSOANP00000041590.1"/>
    <property type="gene ID" value="ENSOANG00000042192.1"/>
</dbReference>
<keyword evidence="3" id="KW-0963">Cytoplasm</keyword>
<reference evidence="11 12" key="1">
    <citation type="journal article" date="2008" name="Nature">
        <title>Genome analysis of the platypus reveals unique signatures of evolution.</title>
        <authorList>
            <person name="Warren W.C."/>
            <person name="Hillier L.W."/>
            <person name="Marshall Graves J.A."/>
            <person name="Birney E."/>
            <person name="Ponting C.P."/>
            <person name="Grutzner F."/>
            <person name="Belov K."/>
            <person name="Miller W."/>
            <person name="Clarke L."/>
            <person name="Chinwalla A.T."/>
            <person name="Yang S.P."/>
            <person name="Heger A."/>
            <person name="Locke D.P."/>
            <person name="Miethke P."/>
            <person name="Waters P.D."/>
            <person name="Veyrunes F."/>
            <person name="Fulton L."/>
            <person name="Fulton B."/>
            <person name="Graves T."/>
            <person name="Wallis J."/>
            <person name="Puente X.S."/>
            <person name="Lopez-Otin C."/>
            <person name="Ordonez G.R."/>
            <person name="Eichler E.E."/>
            <person name="Chen L."/>
            <person name="Cheng Z."/>
            <person name="Deakin J.E."/>
            <person name="Alsop A."/>
            <person name="Thompson K."/>
            <person name="Kirby P."/>
            <person name="Papenfuss A.T."/>
            <person name="Wakefield M.J."/>
            <person name="Olender T."/>
            <person name="Lancet D."/>
            <person name="Huttley G.A."/>
            <person name="Smit A.F."/>
            <person name="Pask A."/>
            <person name="Temple-Smith P."/>
            <person name="Batzer M.A."/>
            <person name="Walker J.A."/>
            <person name="Konkel M.K."/>
            <person name="Harris R.S."/>
            <person name="Whittington C.M."/>
            <person name="Wong E.S."/>
            <person name="Gemmell N.J."/>
            <person name="Buschiazzo E."/>
            <person name="Vargas Jentzsch I.M."/>
            <person name="Merkel A."/>
            <person name="Schmitz J."/>
            <person name="Zemann A."/>
            <person name="Churakov G."/>
            <person name="Kriegs J.O."/>
            <person name="Brosius J."/>
            <person name="Murchison E.P."/>
            <person name="Sachidanandam R."/>
            <person name="Smith C."/>
            <person name="Hannon G.J."/>
            <person name="Tsend-Ayush E."/>
            <person name="McMillan D."/>
            <person name="Attenborough R."/>
            <person name="Rens W."/>
            <person name="Ferguson-Smith M."/>
            <person name="Lefevre C.M."/>
            <person name="Sharp J.A."/>
            <person name="Nicholas K.R."/>
            <person name="Ray D.A."/>
            <person name="Kube M."/>
            <person name="Reinhardt R."/>
            <person name="Pringle T.H."/>
            <person name="Taylor J."/>
            <person name="Jones R.C."/>
            <person name="Nixon B."/>
            <person name="Dacheux J.L."/>
            <person name="Niwa H."/>
            <person name="Sekita Y."/>
            <person name="Huang X."/>
            <person name="Stark A."/>
            <person name="Kheradpour P."/>
            <person name="Kellis M."/>
            <person name="Flicek P."/>
            <person name="Chen Y."/>
            <person name="Webber C."/>
            <person name="Hardison R."/>
            <person name="Nelson J."/>
            <person name="Hallsworth-Pepin K."/>
            <person name="Delehaunty K."/>
            <person name="Markovic C."/>
            <person name="Minx P."/>
            <person name="Feng Y."/>
            <person name="Kremitzki C."/>
            <person name="Mitreva M."/>
            <person name="Glasscock J."/>
            <person name="Wylie T."/>
            <person name="Wohldmann P."/>
            <person name="Thiru P."/>
            <person name="Nhan M.N."/>
            <person name="Pohl C.S."/>
            <person name="Smith S.M."/>
            <person name="Hou S."/>
            <person name="Nefedov M."/>
            <person name="de Jong P.J."/>
            <person name="Renfree M.B."/>
            <person name="Mardis E.R."/>
            <person name="Wilson R.K."/>
        </authorList>
    </citation>
    <scope>NUCLEOTIDE SEQUENCE [LARGE SCALE GENOMIC DNA]</scope>
    <source>
        <strain evidence="11 12">Glennie</strain>
    </source>
</reference>
<keyword evidence="5" id="KW-0677">Repeat</keyword>
<evidence type="ECO:0000313" key="12">
    <source>
        <dbReference type="Proteomes" id="UP000002279"/>
    </source>
</evidence>
<dbReference type="Proteomes" id="UP000002279">
    <property type="component" value="Chromosome 11"/>
</dbReference>
<feature type="coiled-coil region" evidence="9">
    <location>
        <begin position="287"/>
        <end position="342"/>
    </location>
</feature>
<accession>A0A6I8NLG9</accession>
<dbReference type="PANTHER" id="PTHR14885:SF3">
    <property type="entry name" value="CILIA- AND FLAGELLA-ASSOCIATED PROTEIN 44"/>
    <property type="match status" value="1"/>
</dbReference>
<keyword evidence="12" id="KW-1185">Reference proteome</keyword>
<organism evidence="11 12">
    <name type="scientific">Ornithorhynchus anatinus</name>
    <name type="common">Duckbill platypus</name>
    <dbReference type="NCBI Taxonomy" id="9258"/>
    <lineage>
        <taxon>Eukaryota</taxon>
        <taxon>Metazoa</taxon>
        <taxon>Chordata</taxon>
        <taxon>Craniata</taxon>
        <taxon>Vertebrata</taxon>
        <taxon>Euteleostomi</taxon>
        <taxon>Mammalia</taxon>
        <taxon>Monotremata</taxon>
        <taxon>Ornithorhynchidae</taxon>
        <taxon>Ornithorhynchus</taxon>
    </lineage>
</organism>
<evidence type="ECO:0000256" key="9">
    <source>
        <dbReference type="SAM" id="Coils"/>
    </source>
</evidence>
<reference evidence="11" key="3">
    <citation type="submission" date="2025-09" db="UniProtKB">
        <authorList>
            <consortium name="Ensembl"/>
        </authorList>
    </citation>
    <scope>IDENTIFICATION</scope>
    <source>
        <strain evidence="11">Glennie</strain>
    </source>
</reference>
<evidence type="ECO:0000256" key="2">
    <source>
        <dbReference type="ARBA" id="ARBA00004245"/>
    </source>
</evidence>
<evidence type="ECO:0000256" key="6">
    <source>
        <dbReference type="ARBA" id="ARBA00023054"/>
    </source>
</evidence>
<dbReference type="InParanoid" id="A0A6I8NLG9"/>